<gene>
    <name evidence="1" type="ORF">AAFP95_16045</name>
</gene>
<sequence length="51" mass="5980">MKKLSYTLLFASGLVFGQLFEKDKVFTKQDTLKGSDTQFRNFWDVKNTIFP</sequence>
<evidence type="ECO:0000313" key="2">
    <source>
        <dbReference type="Proteomes" id="UP001463665"/>
    </source>
</evidence>
<reference evidence="1 2" key="1">
    <citation type="submission" date="2024-04" db="EMBL/GenBank/DDBJ databases">
        <title>Genome sequencing and assembly of rice foliar adapted Chryseobacterium endophyticum OsEnb-ALM-A6.</title>
        <authorList>
            <person name="Kumar S."/>
            <person name="Javed M."/>
            <person name="Chouhan V."/>
            <person name="Charishma K."/>
            <person name="Patel A."/>
            <person name="Kumar M."/>
            <person name="Sahu K.P."/>
            <person name="Kumar A."/>
        </authorList>
    </citation>
    <scope>NUCLEOTIDE SEQUENCE [LARGE SCALE GENOMIC DNA]</scope>
    <source>
        <strain evidence="1 2">OsEnb-ALM-A6</strain>
    </source>
</reference>
<evidence type="ECO:0000313" key="1">
    <source>
        <dbReference type="EMBL" id="XAO73274.1"/>
    </source>
</evidence>
<keyword evidence="2" id="KW-1185">Reference proteome</keyword>
<organism evidence="1 2">
    <name type="scientific">Chryseobacterium endophyticum</name>
    <dbReference type="NCBI Taxonomy" id="1854762"/>
    <lineage>
        <taxon>Bacteria</taxon>
        <taxon>Pseudomonadati</taxon>
        <taxon>Bacteroidota</taxon>
        <taxon>Flavobacteriia</taxon>
        <taxon>Flavobacteriales</taxon>
        <taxon>Weeksellaceae</taxon>
        <taxon>Chryseobacterium group</taxon>
        <taxon>Chryseobacterium</taxon>
    </lineage>
</organism>
<protein>
    <submittedName>
        <fullName evidence="1">Uncharacterized protein</fullName>
    </submittedName>
</protein>
<dbReference type="EMBL" id="CP154834">
    <property type="protein sequence ID" value="XAO73274.1"/>
    <property type="molecule type" value="Genomic_DNA"/>
</dbReference>
<dbReference type="AlphaFoldDB" id="A0AAU6WL25"/>
<accession>A0AAU6WL25</accession>
<proteinExistence type="predicted"/>
<name>A0AAU6WL25_9FLAO</name>
<dbReference type="RefSeq" id="WP_345765806.1">
    <property type="nucleotide sequence ID" value="NZ_CP154834.1"/>
</dbReference>
<dbReference type="Proteomes" id="UP001463665">
    <property type="component" value="Chromosome"/>
</dbReference>